<keyword evidence="2" id="KW-1185">Reference proteome</keyword>
<dbReference type="RefSeq" id="WP_132423344.1">
    <property type="nucleotide sequence ID" value="NZ_SMFZ01000001.1"/>
</dbReference>
<sequence length="100" mass="10876">MSDPATTDRFGDSYEVFVRSHRGVEHVHCGTVRAADPDLALQRARDLFTRRSEGVSIWLVPSSAVIASAPADRPELFDPAGHHPYRSAAYYPVPAGVTGL</sequence>
<accession>A0A4R1I831</accession>
<dbReference type="OrthoDB" id="8593533at2"/>
<organism evidence="1 2">
    <name type="scientific">Pseudonocardia endophytica</name>
    <dbReference type="NCBI Taxonomy" id="401976"/>
    <lineage>
        <taxon>Bacteria</taxon>
        <taxon>Bacillati</taxon>
        <taxon>Actinomycetota</taxon>
        <taxon>Actinomycetes</taxon>
        <taxon>Pseudonocardiales</taxon>
        <taxon>Pseudonocardiaceae</taxon>
        <taxon>Pseudonocardia</taxon>
    </lineage>
</organism>
<dbReference type="Proteomes" id="UP000295560">
    <property type="component" value="Unassembled WGS sequence"/>
</dbReference>
<dbReference type="AlphaFoldDB" id="A0A4R1I831"/>
<dbReference type="Pfam" id="PF06243">
    <property type="entry name" value="PaaB"/>
    <property type="match status" value="1"/>
</dbReference>
<dbReference type="InterPro" id="IPR009359">
    <property type="entry name" value="PaaB"/>
</dbReference>
<dbReference type="NCBIfam" id="TIGR02157">
    <property type="entry name" value="PA_CoA_Oxy2"/>
    <property type="match status" value="1"/>
</dbReference>
<comment type="caution">
    <text evidence="1">The sequence shown here is derived from an EMBL/GenBank/DDBJ whole genome shotgun (WGS) entry which is preliminary data.</text>
</comment>
<dbReference type="InterPro" id="IPR038693">
    <property type="entry name" value="PaaB_sf"/>
</dbReference>
<dbReference type="EMBL" id="SMFZ01000001">
    <property type="protein sequence ID" value="TCK26302.1"/>
    <property type="molecule type" value="Genomic_DNA"/>
</dbReference>
<evidence type="ECO:0000313" key="1">
    <source>
        <dbReference type="EMBL" id="TCK26302.1"/>
    </source>
</evidence>
<proteinExistence type="predicted"/>
<name>A0A4R1I831_PSEEN</name>
<dbReference type="Gene3D" id="3.10.20.520">
    <property type="entry name" value="Phenylacetic acid degradation B"/>
    <property type="match status" value="1"/>
</dbReference>
<protein>
    <submittedName>
        <fullName evidence="1">Ring-1,2-phenylacetyl-CoA epoxidase subunit PaaB</fullName>
    </submittedName>
</protein>
<evidence type="ECO:0000313" key="2">
    <source>
        <dbReference type="Proteomes" id="UP000295560"/>
    </source>
</evidence>
<reference evidence="1 2" key="1">
    <citation type="submission" date="2019-03" db="EMBL/GenBank/DDBJ databases">
        <title>Sequencing the genomes of 1000 actinobacteria strains.</title>
        <authorList>
            <person name="Klenk H.-P."/>
        </authorList>
    </citation>
    <scope>NUCLEOTIDE SEQUENCE [LARGE SCALE GENOMIC DNA]</scope>
    <source>
        <strain evidence="1 2">DSM 44969</strain>
    </source>
</reference>
<gene>
    <name evidence="1" type="ORF">EV378_2132</name>
</gene>
<dbReference type="PIRSF" id="PIRSF030200">
    <property type="entry name" value="PaaB"/>
    <property type="match status" value="1"/>
</dbReference>